<protein>
    <submittedName>
        <fullName evidence="1">Uncharacterized protein</fullName>
    </submittedName>
</protein>
<reference evidence="1" key="1">
    <citation type="submission" date="2020-04" db="EMBL/GenBank/DDBJ databases">
        <authorList>
            <person name="Chiriac C."/>
            <person name="Salcher M."/>
            <person name="Ghai R."/>
            <person name="Kavagutti S V."/>
        </authorList>
    </citation>
    <scope>NUCLEOTIDE SEQUENCE</scope>
</reference>
<evidence type="ECO:0000313" key="1">
    <source>
        <dbReference type="EMBL" id="CAB4143187.1"/>
    </source>
</evidence>
<gene>
    <name evidence="1" type="ORF">UFOVP434_92</name>
</gene>
<accession>A0A6J5MBQ6</accession>
<name>A0A6J5MBQ6_9CAUD</name>
<dbReference type="EMBL" id="LR796415">
    <property type="protein sequence ID" value="CAB4143187.1"/>
    <property type="molecule type" value="Genomic_DNA"/>
</dbReference>
<organism evidence="1">
    <name type="scientific">uncultured Caudovirales phage</name>
    <dbReference type="NCBI Taxonomy" id="2100421"/>
    <lineage>
        <taxon>Viruses</taxon>
        <taxon>Duplodnaviria</taxon>
        <taxon>Heunggongvirae</taxon>
        <taxon>Uroviricota</taxon>
        <taxon>Caudoviricetes</taxon>
        <taxon>Peduoviridae</taxon>
        <taxon>Maltschvirus</taxon>
        <taxon>Maltschvirus maltsch</taxon>
    </lineage>
</organism>
<sequence>MEANTLQENKLQPMNPEWKEKWCTALESGDYSQIQDKLRSGESGYCCLGVLCDLVKDEVGARFNDLDGAFVLENGNSFLITPPGKVFDFVGLKERQMSSKTDQVTVETILMIMNDKRNKSFTEIAQWIRENL</sequence>
<proteinExistence type="predicted"/>